<feature type="transmembrane region" description="Helical" evidence="7">
    <location>
        <begin position="115"/>
        <end position="135"/>
    </location>
</feature>
<evidence type="ECO:0000256" key="6">
    <source>
        <dbReference type="ARBA" id="ARBA00023136"/>
    </source>
</evidence>
<feature type="transmembrane region" description="Helical" evidence="7">
    <location>
        <begin position="378"/>
        <end position="397"/>
    </location>
</feature>
<protein>
    <submittedName>
        <fullName evidence="8">Oligosaccharide flippase family protein</fullName>
    </submittedName>
</protein>
<evidence type="ECO:0000256" key="2">
    <source>
        <dbReference type="ARBA" id="ARBA00007430"/>
    </source>
</evidence>
<dbReference type="Proteomes" id="UP000649232">
    <property type="component" value="Unassembled WGS sequence"/>
</dbReference>
<dbReference type="Pfam" id="PF13440">
    <property type="entry name" value="Polysacc_synt_3"/>
    <property type="match status" value="1"/>
</dbReference>
<evidence type="ECO:0000256" key="7">
    <source>
        <dbReference type="SAM" id="Phobius"/>
    </source>
</evidence>
<dbReference type="PANTHER" id="PTHR30250:SF10">
    <property type="entry name" value="LIPOPOLYSACCHARIDE BIOSYNTHESIS PROTEIN WZXC"/>
    <property type="match status" value="1"/>
</dbReference>
<feature type="transmembrane region" description="Helical" evidence="7">
    <location>
        <begin position="171"/>
        <end position="191"/>
    </location>
</feature>
<organism evidence="8 9">
    <name type="scientific">Paraglaciecola chathamensis</name>
    <dbReference type="NCBI Taxonomy" id="368405"/>
    <lineage>
        <taxon>Bacteria</taxon>
        <taxon>Pseudomonadati</taxon>
        <taxon>Pseudomonadota</taxon>
        <taxon>Gammaproteobacteria</taxon>
        <taxon>Alteromonadales</taxon>
        <taxon>Alteromonadaceae</taxon>
        <taxon>Paraglaciecola</taxon>
    </lineage>
</organism>
<feature type="transmembrane region" description="Helical" evidence="7">
    <location>
        <begin position="435"/>
        <end position="461"/>
    </location>
</feature>
<keyword evidence="5 7" id="KW-1133">Transmembrane helix</keyword>
<gene>
    <name evidence="8" type="ORF">JEU11_00785</name>
</gene>
<proteinExistence type="inferred from homology"/>
<evidence type="ECO:0000256" key="5">
    <source>
        <dbReference type="ARBA" id="ARBA00022989"/>
    </source>
</evidence>
<feature type="transmembrane region" description="Helical" evidence="7">
    <location>
        <begin position="43"/>
        <end position="62"/>
    </location>
</feature>
<feature type="transmembrane region" description="Helical" evidence="7">
    <location>
        <begin position="83"/>
        <end position="103"/>
    </location>
</feature>
<keyword evidence="3" id="KW-1003">Cell membrane</keyword>
<sequence>MSLTGKTLTSVMYTGATKVVQRGLGMISMLILARILTPEDFGLVSICTLAVFLFHAVSDVGARQYIIRAKTIDDDLINTAWTLNILLKGFIWLAFFIFTPELAEYMGKPEVETPLRFLSIILIVSLISNPGIWLFSRELNYKPLFKIDITSKVISFVTVLIIAYFDRTYWAMLYGLVLQYLLPGILSNFVCTHKRKFRLNNIAPQVRFSKWVVANSIIGFARGEGDSLLVAKYFNLEMIGVYSIFKSLSSMPLTQLINPATDPLLATFSEAIREDDFQPYQMNTVLLLLLSLVVPITIMMAYFDQEIVLLMLGDKWVEHSYIFSILAFIMIPGVLFKVLSEYVMAEGGYRPIVFYQIFMTFITLTILFLIIGGNLKEFSQTRVFISVTNIVIFAAYFQLKYKLFKFSDVFLLSLPLIAACPAIMCIIGLDLKENYWLTRLILGCSLFSIVYSLILLLLIYLNRTRYECKLFLSYIAVVKNFVRRKGLN</sequence>
<feature type="transmembrane region" description="Helical" evidence="7">
    <location>
        <begin position="147"/>
        <end position="165"/>
    </location>
</feature>
<name>A0ABS0W954_9ALTE</name>
<evidence type="ECO:0000313" key="8">
    <source>
        <dbReference type="EMBL" id="MBJ2134978.1"/>
    </source>
</evidence>
<feature type="transmembrane region" description="Helical" evidence="7">
    <location>
        <begin position="409"/>
        <end position="429"/>
    </location>
</feature>
<feature type="transmembrane region" description="Helical" evidence="7">
    <location>
        <begin position="352"/>
        <end position="372"/>
    </location>
</feature>
<comment type="caution">
    <text evidence="8">The sequence shown here is derived from an EMBL/GenBank/DDBJ whole genome shotgun (WGS) entry which is preliminary data.</text>
</comment>
<feature type="transmembrane region" description="Helical" evidence="7">
    <location>
        <begin position="321"/>
        <end position="340"/>
    </location>
</feature>
<dbReference type="PANTHER" id="PTHR30250">
    <property type="entry name" value="PST FAMILY PREDICTED COLANIC ACID TRANSPORTER"/>
    <property type="match status" value="1"/>
</dbReference>
<keyword evidence="4 7" id="KW-0812">Transmembrane</keyword>
<dbReference type="RefSeq" id="WP_198823294.1">
    <property type="nucleotide sequence ID" value="NZ_JAEILT010000001.1"/>
</dbReference>
<dbReference type="EMBL" id="JAEILT010000001">
    <property type="protein sequence ID" value="MBJ2134978.1"/>
    <property type="molecule type" value="Genomic_DNA"/>
</dbReference>
<feature type="transmembrane region" description="Helical" evidence="7">
    <location>
        <begin position="282"/>
        <end position="301"/>
    </location>
</feature>
<reference evidence="8 9" key="1">
    <citation type="submission" date="2020-12" db="EMBL/GenBank/DDBJ databases">
        <title>Draft genome sequences of nine environmental bacterial isolates colonizing plastic.</title>
        <authorList>
            <person name="Borre I."/>
            <person name="Sonnenschein E.C."/>
        </authorList>
    </citation>
    <scope>NUCLEOTIDE SEQUENCE [LARGE SCALE GENOMIC DNA]</scope>
    <source>
        <strain evidence="8 9">IB30</strain>
    </source>
</reference>
<evidence type="ECO:0000256" key="1">
    <source>
        <dbReference type="ARBA" id="ARBA00004651"/>
    </source>
</evidence>
<dbReference type="InterPro" id="IPR050833">
    <property type="entry name" value="Poly_Biosynth_Transport"/>
</dbReference>
<keyword evidence="6 7" id="KW-0472">Membrane</keyword>
<accession>A0ABS0W954</accession>
<evidence type="ECO:0000256" key="4">
    <source>
        <dbReference type="ARBA" id="ARBA00022692"/>
    </source>
</evidence>
<comment type="subcellular location">
    <subcellularLocation>
        <location evidence="1">Cell membrane</location>
        <topology evidence="1">Multi-pass membrane protein</topology>
    </subcellularLocation>
</comment>
<comment type="similarity">
    <text evidence="2">Belongs to the polysaccharide synthase family.</text>
</comment>
<evidence type="ECO:0000313" key="9">
    <source>
        <dbReference type="Proteomes" id="UP000649232"/>
    </source>
</evidence>
<evidence type="ECO:0000256" key="3">
    <source>
        <dbReference type="ARBA" id="ARBA00022475"/>
    </source>
</evidence>